<sequence length="34" mass="3668">MSLSSEHFQCGFVCVSNDVLNVLVISANFVVVLP</sequence>
<feature type="non-terminal residue" evidence="1">
    <location>
        <position position="34"/>
    </location>
</feature>
<comment type="caution">
    <text evidence="1">The sequence shown here is derived from an EMBL/GenBank/DDBJ whole genome shotgun (WGS) entry which is preliminary data.</text>
</comment>
<dbReference type="EMBL" id="CASHTH010004289">
    <property type="protein sequence ID" value="CAI8055629.1"/>
    <property type="molecule type" value="Genomic_DNA"/>
</dbReference>
<reference evidence="1" key="1">
    <citation type="submission" date="2023-03" db="EMBL/GenBank/DDBJ databases">
        <authorList>
            <person name="Steffen K."/>
            <person name="Cardenas P."/>
        </authorList>
    </citation>
    <scope>NUCLEOTIDE SEQUENCE</scope>
</reference>
<organism evidence="1 2">
    <name type="scientific">Geodia barretti</name>
    <name type="common">Barrett's horny sponge</name>
    <dbReference type="NCBI Taxonomy" id="519541"/>
    <lineage>
        <taxon>Eukaryota</taxon>
        <taxon>Metazoa</taxon>
        <taxon>Porifera</taxon>
        <taxon>Demospongiae</taxon>
        <taxon>Heteroscleromorpha</taxon>
        <taxon>Tetractinellida</taxon>
        <taxon>Astrophorina</taxon>
        <taxon>Geodiidae</taxon>
        <taxon>Geodia</taxon>
    </lineage>
</organism>
<proteinExistence type="predicted"/>
<dbReference type="Proteomes" id="UP001174909">
    <property type="component" value="Unassembled WGS sequence"/>
</dbReference>
<name>A0AA35XFK8_GEOBA</name>
<keyword evidence="2" id="KW-1185">Reference proteome</keyword>
<evidence type="ECO:0000313" key="2">
    <source>
        <dbReference type="Proteomes" id="UP001174909"/>
    </source>
</evidence>
<gene>
    <name evidence="1" type="ORF">GBAR_LOCUS30353</name>
</gene>
<protein>
    <submittedName>
        <fullName evidence="1">Uncharacterized protein</fullName>
    </submittedName>
</protein>
<dbReference type="AlphaFoldDB" id="A0AA35XFK8"/>
<accession>A0AA35XFK8</accession>
<evidence type="ECO:0000313" key="1">
    <source>
        <dbReference type="EMBL" id="CAI8055629.1"/>
    </source>
</evidence>